<evidence type="ECO:0000256" key="3">
    <source>
        <dbReference type="ARBA" id="ARBA00023180"/>
    </source>
</evidence>
<dbReference type="AlphaFoldDB" id="A0A8S1F899"/>
<dbReference type="SMART" id="SM00408">
    <property type="entry name" value="IGc2"/>
    <property type="match status" value="1"/>
</dbReference>
<accession>A0A8S1F899</accession>
<evidence type="ECO:0000256" key="2">
    <source>
        <dbReference type="ARBA" id="ARBA00023157"/>
    </source>
</evidence>
<keyword evidence="2" id="KW-1015">Disulfide bond</keyword>
<dbReference type="Gene3D" id="2.60.40.10">
    <property type="entry name" value="Immunoglobulins"/>
    <property type="match status" value="1"/>
</dbReference>
<dbReference type="OrthoDB" id="5970915at2759"/>
<dbReference type="InterPro" id="IPR052598">
    <property type="entry name" value="IgSF_CEA-related"/>
</dbReference>
<proteinExistence type="predicted"/>
<dbReference type="PANTHER" id="PTHR44337:SF20">
    <property type="entry name" value="CARCINOEMBRYONIC ANTIGEN-RELATED CELL ADHESION MOLECULE 5-RELATED"/>
    <property type="match status" value="1"/>
</dbReference>
<evidence type="ECO:0000256" key="1">
    <source>
        <dbReference type="ARBA" id="ARBA00022729"/>
    </source>
</evidence>
<dbReference type="CDD" id="cd00096">
    <property type="entry name" value="Ig"/>
    <property type="match status" value="1"/>
</dbReference>
<dbReference type="InterPro" id="IPR007110">
    <property type="entry name" value="Ig-like_dom"/>
</dbReference>
<dbReference type="SUPFAM" id="SSF48726">
    <property type="entry name" value="Immunoglobulin"/>
    <property type="match status" value="1"/>
</dbReference>
<dbReference type="InterPro" id="IPR003598">
    <property type="entry name" value="Ig_sub2"/>
</dbReference>
<gene>
    <name evidence="7" type="ORF">CBOVIS_LOCUS9100</name>
</gene>
<dbReference type="Pfam" id="PF26428">
    <property type="entry name" value="Zwei_Ig_N"/>
    <property type="match status" value="1"/>
</dbReference>
<evidence type="ECO:0000259" key="6">
    <source>
        <dbReference type="PROSITE" id="PS50835"/>
    </source>
</evidence>
<protein>
    <recommendedName>
        <fullName evidence="6">Ig-like domain-containing protein</fullName>
    </recommendedName>
</protein>
<dbReference type="Pfam" id="PF13927">
    <property type="entry name" value="Ig_3"/>
    <property type="match status" value="1"/>
</dbReference>
<feature type="signal peptide" evidence="5">
    <location>
        <begin position="1"/>
        <end position="16"/>
    </location>
</feature>
<sequence>MFLIVLALFAIATCSADVPCARMNIPILAPVSNGLCMKNCASQVRSNAERRETQSMCLLTQLAHPHQLDYRVDHLFQLCYKVLFLILLPAACLAQVDVVGNLAVVANPEGHIGTPDKHLEANIPNLWCGAQKLGEHIDVEYGEFTRLATGHVTTGVLKHGKVYLNISHANVKVAGKYRCEVRTKDKEVHSGNIEIYLPPVLYFRSSNVATEIPDARPPHVVGTERRGLHDEKMTLECPAVAYPEPSIRWEKNGEPIVPTNNTQYDGENLILYPLTFEHAGKYRCIADNSFPLFVDGPAMPHQIYYDQIVKNKVHYNKQIENKLTAKSYDGRGVEVQDKS</sequence>
<keyword evidence="1 5" id="KW-0732">Signal</keyword>
<dbReference type="InterPro" id="IPR013783">
    <property type="entry name" value="Ig-like_fold"/>
</dbReference>
<dbReference type="Proteomes" id="UP000494206">
    <property type="component" value="Unassembled WGS sequence"/>
</dbReference>
<dbReference type="PANTHER" id="PTHR44337">
    <property type="entry name" value="CARCINOEMBRYONIC ANTIGEN-RELATED CELL ADHESION MOLECULE 8"/>
    <property type="match status" value="1"/>
</dbReference>
<evidence type="ECO:0000256" key="4">
    <source>
        <dbReference type="ARBA" id="ARBA00023319"/>
    </source>
</evidence>
<keyword evidence="8" id="KW-1185">Reference proteome</keyword>
<dbReference type="InterPro" id="IPR036179">
    <property type="entry name" value="Ig-like_dom_sf"/>
</dbReference>
<feature type="domain" description="Ig-like" evidence="6">
    <location>
        <begin position="218"/>
        <end position="289"/>
    </location>
</feature>
<comment type="caution">
    <text evidence="7">The sequence shown here is derived from an EMBL/GenBank/DDBJ whole genome shotgun (WGS) entry which is preliminary data.</text>
</comment>
<keyword evidence="4" id="KW-0393">Immunoglobulin domain</keyword>
<evidence type="ECO:0000313" key="8">
    <source>
        <dbReference type="Proteomes" id="UP000494206"/>
    </source>
</evidence>
<name>A0A8S1F899_9PELO</name>
<dbReference type="InterPro" id="IPR058814">
    <property type="entry name" value="ZIG1/7_N"/>
</dbReference>
<feature type="chain" id="PRO_5035745797" description="Ig-like domain-containing protein" evidence="5">
    <location>
        <begin position="17"/>
        <end position="339"/>
    </location>
</feature>
<organism evidence="7 8">
    <name type="scientific">Caenorhabditis bovis</name>
    <dbReference type="NCBI Taxonomy" id="2654633"/>
    <lineage>
        <taxon>Eukaryota</taxon>
        <taxon>Metazoa</taxon>
        <taxon>Ecdysozoa</taxon>
        <taxon>Nematoda</taxon>
        <taxon>Chromadorea</taxon>
        <taxon>Rhabditida</taxon>
        <taxon>Rhabditina</taxon>
        <taxon>Rhabditomorpha</taxon>
        <taxon>Rhabditoidea</taxon>
        <taxon>Rhabditidae</taxon>
        <taxon>Peloderinae</taxon>
        <taxon>Caenorhabditis</taxon>
    </lineage>
</organism>
<evidence type="ECO:0000256" key="5">
    <source>
        <dbReference type="SAM" id="SignalP"/>
    </source>
</evidence>
<evidence type="ECO:0000313" key="7">
    <source>
        <dbReference type="EMBL" id="CAB3407125.1"/>
    </source>
</evidence>
<dbReference type="EMBL" id="CADEPM010000006">
    <property type="protein sequence ID" value="CAB3407125.1"/>
    <property type="molecule type" value="Genomic_DNA"/>
</dbReference>
<reference evidence="7 8" key="1">
    <citation type="submission" date="2020-04" db="EMBL/GenBank/DDBJ databases">
        <authorList>
            <person name="Laetsch R D."/>
            <person name="Stevens L."/>
            <person name="Kumar S."/>
            <person name="Blaxter L. M."/>
        </authorList>
    </citation>
    <scope>NUCLEOTIDE SEQUENCE [LARGE SCALE GENOMIC DNA]</scope>
</reference>
<keyword evidence="3" id="KW-0325">Glycoprotein</keyword>
<dbReference type="PROSITE" id="PS50835">
    <property type="entry name" value="IG_LIKE"/>
    <property type="match status" value="1"/>
</dbReference>